<dbReference type="PROSITE" id="PS50067">
    <property type="entry name" value="KINESIN_MOTOR_2"/>
    <property type="match status" value="1"/>
</dbReference>
<reference evidence="16" key="1">
    <citation type="submission" date="2016-04" db="UniProtKB">
        <authorList>
            <consortium name="WormBaseParasite"/>
        </authorList>
    </citation>
    <scope>IDENTIFICATION</scope>
</reference>
<evidence type="ECO:0000256" key="6">
    <source>
        <dbReference type="ARBA" id="ARBA00023054"/>
    </source>
</evidence>
<dbReference type="InterPro" id="IPR027640">
    <property type="entry name" value="Kinesin-like_fam"/>
</dbReference>
<comment type="subcellular location">
    <subcellularLocation>
        <location evidence="1">Cytoplasm</location>
        <location evidence="1">Cytoskeleton</location>
    </subcellularLocation>
</comment>
<keyword evidence="9" id="KW-0505">Motor protein</keyword>
<reference evidence="13 15" key="2">
    <citation type="submission" date="2018-11" db="EMBL/GenBank/DDBJ databases">
        <authorList>
            <consortium name="Pathogen Informatics"/>
        </authorList>
    </citation>
    <scope>NUCLEOTIDE SEQUENCE [LARGE SCALE GENOMIC DNA]</scope>
</reference>
<dbReference type="InterPro" id="IPR036961">
    <property type="entry name" value="Kinesin_motor_dom_sf"/>
</dbReference>
<dbReference type="InterPro" id="IPR001752">
    <property type="entry name" value="Kinesin_motor_dom"/>
</dbReference>
<evidence type="ECO:0000256" key="5">
    <source>
        <dbReference type="ARBA" id="ARBA00022840"/>
    </source>
</evidence>
<dbReference type="Proteomes" id="UP000038040">
    <property type="component" value="Unplaced"/>
</dbReference>
<evidence type="ECO:0000256" key="4">
    <source>
        <dbReference type="ARBA" id="ARBA00022741"/>
    </source>
</evidence>
<evidence type="ECO:0000256" key="9">
    <source>
        <dbReference type="RuleBase" id="RU000394"/>
    </source>
</evidence>
<evidence type="ECO:0000256" key="7">
    <source>
        <dbReference type="ARBA" id="ARBA00023212"/>
    </source>
</evidence>
<dbReference type="EMBL" id="UYYG01001153">
    <property type="protein sequence ID" value="VDN55685.1"/>
    <property type="molecule type" value="Genomic_DNA"/>
</dbReference>
<dbReference type="GO" id="GO:0007018">
    <property type="term" value="P:microtubule-based movement"/>
    <property type="evidence" value="ECO:0007669"/>
    <property type="project" value="InterPro"/>
</dbReference>
<keyword evidence="2" id="KW-0963">Cytoplasm</keyword>
<keyword evidence="4 9" id="KW-0547">Nucleotide-binding</keyword>
<evidence type="ECO:0000256" key="11">
    <source>
        <dbReference type="SAM" id="MobiDB-lite"/>
    </source>
</evidence>
<dbReference type="GO" id="GO:0005875">
    <property type="term" value="C:microtubule associated complex"/>
    <property type="evidence" value="ECO:0007669"/>
    <property type="project" value="TreeGrafter"/>
</dbReference>
<keyword evidence="3 9" id="KW-0493">Microtubule</keyword>
<dbReference type="WBParaSite" id="DME_0000129801-mRNA-1">
    <property type="protein sequence ID" value="DME_0000129801-mRNA-1"/>
    <property type="gene ID" value="DME_0000129801"/>
</dbReference>
<dbReference type="InterPro" id="IPR019821">
    <property type="entry name" value="Kinesin_motor_CS"/>
</dbReference>
<feature type="coiled-coil region" evidence="10">
    <location>
        <begin position="396"/>
        <end position="520"/>
    </location>
</feature>
<evidence type="ECO:0000313" key="13">
    <source>
        <dbReference type="EMBL" id="VDN55685.1"/>
    </source>
</evidence>
<dbReference type="SMART" id="SM00129">
    <property type="entry name" value="KISc"/>
    <property type="match status" value="1"/>
</dbReference>
<protein>
    <recommendedName>
        <fullName evidence="9">Kinesin-like protein</fullName>
    </recommendedName>
</protein>
<evidence type="ECO:0000313" key="15">
    <source>
        <dbReference type="Proteomes" id="UP000274756"/>
    </source>
</evidence>
<evidence type="ECO:0000256" key="8">
    <source>
        <dbReference type="PROSITE-ProRule" id="PRU00283"/>
    </source>
</evidence>
<evidence type="ECO:0000259" key="12">
    <source>
        <dbReference type="PROSITE" id="PS50067"/>
    </source>
</evidence>
<dbReference type="PANTHER" id="PTHR47969">
    <property type="entry name" value="CHROMOSOME-ASSOCIATED KINESIN KIF4A-RELATED"/>
    <property type="match status" value="1"/>
</dbReference>
<dbReference type="Pfam" id="PF25764">
    <property type="entry name" value="KIF21A_4th"/>
    <property type="match status" value="1"/>
</dbReference>
<feature type="coiled-coil region" evidence="10">
    <location>
        <begin position="197"/>
        <end position="224"/>
    </location>
</feature>
<keyword evidence="7" id="KW-0206">Cytoskeleton</keyword>
<feature type="region of interest" description="Disordered" evidence="11">
    <location>
        <begin position="339"/>
        <end position="358"/>
    </location>
</feature>
<feature type="domain" description="Kinesin motor" evidence="12">
    <location>
        <begin position="1"/>
        <end position="136"/>
    </location>
</feature>
<dbReference type="GO" id="GO:0005874">
    <property type="term" value="C:microtubule"/>
    <property type="evidence" value="ECO:0007669"/>
    <property type="project" value="UniProtKB-KW"/>
</dbReference>
<dbReference type="InterPro" id="IPR027417">
    <property type="entry name" value="P-loop_NTPase"/>
</dbReference>
<keyword evidence="5 9" id="KW-0067">ATP-binding</keyword>
<dbReference type="Pfam" id="PF23203">
    <property type="entry name" value="KIF21A"/>
    <property type="match status" value="1"/>
</dbReference>
<evidence type="ECO:0000313" key="14">
    <source>
        <dbReference type="Proteomes" id="UP000038040"/>
    </source>
</evidence>
<evidence type="ECO:0000256" key="3">
    <source>
        <dbReference type="ARBA" id="ARBA00022701"/>
    </source>
</evidence>
<dbReference type="STRING" id="318479.A0A158Q300"/>
<sequence>MVLKNDLKDEQTESRVDINFEQGLPVEFDIFTAKFHFVDLAGSERLKRTGATGHRAKEGISINCGLLALGNVISALGGSSGRVSHVPYRDSKLTRLLQDSLGGNSRTLMIACVSPSDCDFVETLNTMKYANRAKNIKNKVIANQDKSSKLISQLRNRITQLETELADYRQGRIVMSTNGMETFNDHYRENLLLHADSAQLRIRIKALQETVEMMKARNIQLLAEKEESNFERPLGNVVLTLSKDLEILKLMINFFLKLLFFRTMLMESNATAEQLRRQVNHLKTSMSNNFYLNAVDMNASIYNDLPASPTSVLILEAKADIDRMKRSFYDDLEDNRTAGNIASPTPLNLESATNDEAETRKDINDRCLRNDRLLTENLSTDSSVGEEYGFDDDDEDDRAERECLKLRDDLVELQQEISIKERLVTELERSELRLAEVRLTYEKKLAELSVRIAATEAERDRILAEMESKNSKKIDVEHVKKVREEYEKKLNTMREEFRKLQSVEREHRRMQARQAAELQQLVKLRSELSEMKRAKVGIFIVKIQLIQKLKEETKRARVIETANLRKLDGLEKEARKKDNMIRQLMNKDRQRELFLKRSTDEISRLRQQQQSHQMIHRKITQKQIITKMEEELERRVNERRQLFDEIQRLMDQFVKMRKVNERDVIGELIDGNQEKLQYVENQINEIQKAIIEIDNDKDLLQVH</sequence>
<feature type="compositionally biased region" description="Polar residues" evidence="11">
    <location>
        <begin position="339"/>
        <end position="354"/>
    </location>
</feature>
<dbReference type="GO" id="GO:0051231">
    <property type="term" value="P:spindle elongation"/>
    <property type="evidence" value="ECO:0007669"/>
    <property type="project" value="TreeGrafter"/>
</dbReference>
<proteinExistence type="inferred from homology"/>
<keyword evidence="15" id="KW-1185">Reference proteome</keyword>
<feature type="coiled-coil region" evidence="10">
    <location>
        <begin position="144"/>
        <end position="171"/>
    </location>
</feature>
<dbReference type="OrthoDB" id="3176171at2759"/>
<dbReference type="SUPFAM" id="SSF52540">
    <property type="entry name" value="P-loop containing nucleoside triphosphate hydrolases"/>
    <property type="match status" value="1"/>
</dbReference>
<dbReference type="PANTHER" id="PTHR47969:SF28">
    <property type="entry name" value="KINESIN-LIKE PROTEIN KIF21B"/>
    <property type="match status" value="1"/>
</dbReference>
<dbReference type="GO" id="GO:0005524">
    <property type="term" value="F:ATP binding"/>
    <property type="evidence" value="ECO:0007669"/>
    <property type="project" value="UniProtKB-KW"/>
</dbReference>
<dbReference type="AlphaFoldDB" id="A0A158Q300"/>
<dbReference type="PRINTS" id="PR00380">
    <property type="entry name" value="KINESINHEAVY"/>
</dbReference>
<comment type="similarity">
    <text evidence="8 9">Belongs to the TRAFAC class myosin-kinesin ATPase superfamily. Kinesin family.</text>
</comment>
<comment type="caution">
    <text evidence="8">Lacks conserved residue(s) required for the propagation of feature annotation.</text>
</comment>
<name>A0A158Q300_DRAME</name>
<dbReference type="Proteomes" id="UP000274756">
    <property type="component" value="Unassembled WGS sequence"/>
</dbReference>
<dbReference type="GO" id="GO:0008017">
    <property type="term" value="F:microtubule binding"/>
    <property type="evidence" value="ECO:0007669"/>
    <property type="project" value="InterPro"/>
</dbReference>
<evidence type="ECO:0000256" key="2">
    <source>
        <dbReference type="ARBA" id="ARBA00022490"/>
    </source>
</evidence>
<gene>
    <name evidence="13" type="ORF">DME_LOCUS5658</name>
</gene>
<accession>A0A158Q300</accession>
<dbReference type="Gene3D" id="3.40.850.10">
    <property type="entry name" value="Kinesin motor domain"/>
    <property type="match status" value="1"/>
</dbReference>
<evidence type="ECO:0000313" key="16">
    <source>
        <dbReference type="WBParaSite" id="DME_0000129801-mRNA-1"/>
    </source>
</evidence>
<evidence type="ECO:0000256" key="1">
    <source>
        <dbReference type="ARBA" id="ARBA00004245"/>
    </source>
</evidence>
<dbReference type="GO" id="GO:0003777">
    <property type="term" value="F:microtubule motor activity"/>
    <property type="evidence" value="ECO:0007669"/>
    <property type="project" value="InterPro"/>
</dbReference>
<dbReference type="GO" id="GO:0007052">
    <property type="term" value="P:mitotic spindle organization"/>
    <property type="evidence" value="ECO:0007669"/>
    <property type="project" value="TreeGrafter"/>
</dbReference>
<dbReference type="InterPro" id="IPR056532">
    <property type="entry name" value="KIF21A/B_hel_2"/>
</dbReference>
<organism evidence="14 16">
    <name type="scientific">Dracunculus medinensis</name>
    <name type="common">Guinea worm</name>
    <dbReference type="NCBI Taxonomy" id="318479"/>
    <lineage>
        <taxon>Eukaryota</taxon>
        <taxon>Metazoa</taxon>
        <taxon>Ecdysozoa</taxon>
        <taxon>Nematoda</taxon>
        <taxon>Chromadorea</taxon>
        <taxon>Rhabditida</taxon>
        <taxon>Spirurina</taxon>
        <taxon>Dracunculoidea</taxon>
        <taxon>Dracunculidae</taxon>
        <taxon>Dracunculus</taxon>
    </lineage>
</organism>
<evidence type="ECO:0000256" key="10">
    <source>
        <dbReference type="SAM" id="Coils"/>
    </source>
</evidence>
<keyword evidence="6 10" id="KW-0175">Coiled coil</keyword>
<feature type="coiled-coil region" evidence="10">
    <location>
        <begin position="625"/>
        <end position="689"/>
    </location>
</feature>
<dbReference type="FunFam" id="3.40.850.10:FF:000280">
    <property type="entry name" value="Kinesin-like protein"/>
    <property type="match status" value="1"/>
</dbReference>
<dbReference type="PROSITE" id="PS00411">
    <property type="entry name" value="KINESIN_MOTOR_1"/>
    <property type="match status" value="1"/>
</dbReference>
<dbReference type="Pfam" id="PF00225">
    <property type="entry name" value="Kinesin"/>
    <property type="match status" value="1"/>
</dbReference>